<organism evidence="5">
    <name type="scientific">Anopheles darlingi</name>
    <name type="common">Mosquito</name>
    <dbReference type="NCBI Taxonomy" id="43151"/>
    <lineage>
        <taxon>Eukaryota</taxon>
        <taxon>Metazoa</taxon>
        <taxon>Ecdysozoa</taxon>
        <taxon>Arthropoda</taxon>
        <taxon>Hexapoda</taxon>
        <taxon>Insecta</taxon>
        <taxon>Pterygota</taxon>
        <taxon>Neoptera</taxon>
        <taxon>Endopterygota</taxon>
        <taxon>Diptera</taxon>
        <taxon>Nematocera</taxon>
        <taxon>Culicoidea</taxon>
        <taxon>Culicidae</taxon>
        <taxon>Anophelinae</taxon>
        <taxon>Anopheles</taxon>
    </lineage>
</organism>
<dbReference type="PANTHER" id="PTHR11412:SF136">
    <property type="entry name" value="CD109 ANTIGEN"/>
    <property type="match status" value="1"/>
</dbReference>
<protein>
    <submittedName>
        <fullName evidence="5">Putative alpha-macroglobulin</fullName>
    </submittedName>
</protein>
<dbReference type="VEuPathDB" id="VectorBase:ADAR2_003090"/>
<dbReference type="InterPro" id="IPR050473">
    <property type="entry name" value="A2M/Complement_sys"/>
</dbReference>
<evidence type="ECO:0000313" key="5">
    <source>
        <dbReference type="EMBL" id="MBW79359.1"/>
    </source>
</evidence>
<feature type="domain" description="Alpha-macroglobulin-like TED" evidence="4">
    <location>
        <begin position="1"/>
        <end position="50"/>
    </location>
</feature>
<dbReference type="Gene3D" id="2.60.40.690">
    <property type="entry name" value="Alpha-macroglobulin, receptor-binding domain"/>
    <property type="match status" value="1"/>
</dbReference>
<dbReference type="InterPro" id="IPR008930">
    <property type="entry name" value="Terpenoid_cyclase/PrenylTrfase"/>
</dbReference>
<dbReference type="GO" id="GO:0005615">
    <property type="term" value="C:extracellular space"/>
    <property type="evidence" value="ECO:0007669"/>
    <property type="project" value="InterPro"/>
</dbReference>
<dbReference type="AlphaFoldDB" id="A0A2M4DPA6"/>
<proteinExistence type="predicted"/>
<keyword evidence="1" id="KW-0732">Signal</keyword>
<dbReference type="VEuPathDB" id="VectorBase:ADAC009518"/>
<accession>A0A2M4DPA6</accession>
<dbReference type="InterPro" id="IPR009048">
    <property type="entry name" value="A-macroglobulin_rcpt-bd"/>
</dbReference>
<dbReference type="Pfam" id="PF07678">
    <property type="entry name" value="TED_complement"/>
    <property type="match status" value="1"/>
</dbReference>
<dbReference type="InterPro" id="IPR011626">
    <property type="entry name" value="Alpha-macroglobulin_TED"/>
</dbReference>
<evidence type="ECO:0000256" key="1">
    <source>
        <dbReference type="ARBA" id="ARBA00022729"/>
    </source>
</evidence>
<evidence type="ECO:0000256" key="2">
    <source>
        <dbReference type="ARBA" id="ARBA00022966"/>
    </source>
</evidence>
<sequence>MSAYALLASLVSSTGLESLPVMKWLLTQRNDKGGFQSTQDTVVGLEALAKIAAKFASDDLKIMMEIKTDQGVQRNFDINKDNALVLQKLELPESIRLVEMTANGTGCALFQVSSKYHINDKESSPRFKLEPLASKGEMESAIEISIKTSFIPSADQPISNMAVMEIDMLSGFIVESDSIAALKTHSAVKVWISTFA</sequence>
<reference evidence="5" key="1">
    <citation type="submission" date="2018-01" db="EMBL/GenBank/DDBJ databases">
        <title>An insight into the sialome of Amazonian anophelines.</title>
        <authorList>
            <person name="Ribeiro J.M."/>
            <person name="Scarpassa V."/>
            <person name="Calvo E."/>
        </authorList>
    </citation>
    <scope>NUCLEOTIDE SEQUENCE</scope>
</reference>
<feature type="domain" description="Alpha-macroglobulin receptor-binding" evidence="3">
    <location>
        <begin position="159"/>
        <end position="186"/>
    </location>
</feature>
<dbReference type="SUPFAM" id="SSF49410">
    <property type="entry name" value="Alpha-macroglobulin receptor domain"/>
    <property type="match status" value="1"/>
</dbReference>
<dbReference type="EMBL" id="GGFL01015181">
    <property type="protein sequence ID" value="MBW79359.1"/>
    <property type="molecule type" value="Transcribed_RNA"/>
</dbReference>
<dbReference type="Pfam" id="PF07677">
    <property type="entry name" value="A2M_recep"/>
    <property type="match status" value="1"/>
</dbReference>
<keyword evidence="2" id="KW-0882">Thioester bond</keyword>
<dbReference type="InterPro" id="IPR036595">
    <property type="entry name" value="A-macroglobulin_rcpt-bd_sf"/>
</dbReference>
<evidence type="ECO:0000259" key="4">
    <source>
        <dbReference type="Pfam" id="PF07678"/>
    </source>
</evidence>
<dbReference type="Gene3D" id="2.60.120.1540">
    <property type="match status" value="1"/>
</dbReference>
<evidence type="ECO:0000259" key="3">
    <source>
        <dbReference type="Pfam" id="PF07677"/>
    </source>
</evidence>
<name>A0A2M4DPA6_ANODA</name>
<dbReference type="PANTHER" id="PTHR11412">
    <property type="entry name" value="MACROGLOBULIN / COMPLEMENT"/>
    <property type="match status" value="1"/>
</dbReference>
<dbReference type="SUPFAM" id="SSF48239">
    <property type="entry name" value="Terpenoid cyclases/Protein prenyltransferases"/>
    <property type="match status" value="1"/>
</dbReference>